<organism evidence="1 2">
    <name type="scientific">Acaulospora colombiana</name>
    <dbReference type="NCBI Taxonomy" id="27376"/>
    <lineage>
        <taxon>Eukaryota</taxon>
        <taxon>Fungi</taxon>
        <taxon>Fungi incertae sedis</taxon>
        <taxon>Mucoromycota</taxon>
        <taxon>Glomeromycotina</taxon>
        <taxon>Glomeromycetes</taxon>
        <taxon>Diversisporales</taxon>
        <taxon>Acaulosporaceae</taxon>
        <taxon>Acaulospora</taxon>
    </lineage>
</organism>
<comment type="caution">
    <text evidence="1">The sequence shown here is derived from an EMBL/GenBank/DDBJ whole genome shotgun (WGS) entry which is preliminary data.</text>
</comment>
<dbReference type="EMBL" id="CAJVPT010037192">
    <property type="protein sequence ID" value="CAG8716708.1"/>
    <property type="molecule type" value="Genomic_DNA"/>
</dbReference>
<feature type="non-terminal residue" evidence="1">
    <location>
        <position position="186"/>
    </location>
</feature>
<accession>A0ACA9PT72</accession>
<evidence type="ECO:0000313" key="2">
    <source>
        <dbReference type="Proteomes" id="UP000789525"/>
    </source>
</evidence>
<evidence type="ECO:0000313" key="1">
    <source>
        <dbReference type="EMBL" id="CAG8716708.1"/>
    </source>
</evidence>
<keyword evidence="2" id="KW-1185">Reference proteome</keyword>
<protein>
    <submittedName>
        <fullName evidence="1">661_t:CDS:1</fullName>
    </submittedName>
</protein>
<name>A0ACA9PT72_9GLOM</name>
<reference evidence="1" key="1">
    <citation type="submission" date="2021-06" db="EMBL/GenBank/DDBJ databases">
        <authorList>
            <person name="Kallberg Y."/>
            <person name="Tangrot J."/>
            <person name="Rosling A."/>
        </authorList>
    </citation>
    <scope>NUCLEOTIDE SEQUENCE</scope>
    <source>
        <strain evidence="1">CL356</strain>
    </source>
</reference>
<dbReference type="Proteomes" id="UP000789525">
    <property type="component" value="Unassembled WGS sequence"/>
</dbReference>
<gene>
    <name evidence="1" type="ORF">ACOLOM_LOCUS10936</name>
</gene>
<proteinExistence type="predicted"/>
<sequence length="186" mass="21308">MSSTRRDEPNMPVTPSRRRVYNTSVTNDSPRRMRAIMNGLTGSSSDDEMGDYQTADTSLRSPVRLDNRAMSSAAGKKTAVLESRSSTSAVHDNRRAAIDNATIDEYNGWSDDQMRQTYVYRVNQLDVKDRELKAKDKELKAKNEELEAKEEQIEALKEQLRLLREERDYFSSRRSQHPSPSKTAMQ</sequence>